<reference evidence="1 2" key="1">
    <citation type="submission" date="2014-04" db="EMBL/GenBank/DDBJ databases">
        <title>Draft genome sequence of Photobacterium halotolerans S2753: a solonamide, ngercheumicin and holomycin producer.</title>
        <authorList>
            <person name="Machado H.R."/>
            <person name="Gram L."/>
        </authorList>
    </citation>
    <scope>NUCLEOTIDE SEQUENCE [LARGE SCALE GENOMIC DNA]</scope>
    <source>
        <strain evidence="1 2">S2753</strain>
    </source>
</reference>
<evidence type="ECO:0008006" key="3">
    <source>
        <dbReference type="Google" id="ProtNLM"/>
    </source>
</evidence>
<evidence type="ECO:0000313" key="2">
    <source>
        <dbReference type="Proteomes" id="UP000027192"/>
    </source>
</evidence>
<organism evidence="1 2">
    <name type="scientific">Photobacterium galatheae</name>
    <dbReference type="NCBI Taxonomy" id="1654360"/>
    <lineage>
        <taxon>Bacteria</taxon>
        <taxon>Pseudomonadati</taxon>
        <taxon>Pseudomonadota</taxon>
        <taxon>Gammaproteobacteria</taxon>
        <taxon>Vibrionales</taxon>
        <taxon>Vibrionaceae</taxon>
        <taxon>Photobacterium</taxon>
    </lineage>
</organism>
<protein>
    <recommendedName>
        <fullName evidence="3">Glycosyltransferase</fullName>
    </recommendedName>
</protein>
<gene>
    <name evidence="1" type="ORF">EA58_18905</name>
</gene>
<evidence type="ECO:0000313" key="1">
    <source>
        <dbReference type="EMBL" id="KDM90014.1"/>
    </source>
</evidence>
<dbReference type="OrthoDB" id="5084266at2"/>
<dbReference type="Proteomes" id="UP000027192">
    <property type="component" value="Unassembled WGS sequence"/>
</dbReference>
<sequence length="385" mass="44340">MEKTILSVSVMTHPTRIYFANRILRSLGDIDAQMAVDPDPWGSNSTIRTATVAWRQISKLSTHHLVLQDDIKLTEDFIHNVKKIAERFPQHPIGFYANSSSRNGMSIRLAVMQGCNIVKAVPEYSPCLAILMPRKLAEEFVQFSSRAAKIGDADDDVMRLFLTTIEYPLLLSAPSLVEHIGHQSSVGNNFQGKRIASCFVNESPRDWFDHLNLSQINDHMIPHYSRSKLCLYKNIREEWQSNKAIGSQNHNWKELNIEHNLKILGLTPHELIHLFNIDLQTWNTDIAERIMNDFNAHQVWHFWLIGFIIGSRYLSKKVSLQNSSQKPYQYILIKKAIETITMQIFPIEQNEIASEYQYLLPFIYRAIYVGQTEMNGLINYSDCSS</sequence>
<proteinExistence type="predicted"/>
<name>A0A066RI62_9GAMM</name>
<comment type="caution">
    <text evidence="1">The sequence shown here is derived from an EMBL/GenBank/DDBJ whole genome shotgun (WGS) entry which is preliminary data.</text>
</comment>
<accession>A0A066RI62</accession>
<keyword evidence="2" id="KW-1185">Reference proteome</keyword>
<dbReference type="EMBL" id="JMIB01000038">
    <property type="protein sequence ID" value="KDM90014.1"/>
    <property type="molecule type" value="Genomic_DNA"/>
</dbReference>
<dbReference type="RefSeq" id="WP_051642198.1">
    <property type="nucleotide sequence ID" value="NZ_JAGSGC010000008.1"/>
</dbReference>
<dbReference type="AlphaFoldDB" id="A0A066RI62"/>
<dbReference type="STRING" id="1654360.EA58_18905"/>